<accession>A0A7I8VZN8</accession>
<comment type="caution">
    <text evidence="2">The sequence shown here is derived from an EMBL/GenBank/DDBJ whole genome shotgun (WGS) entry which is preliminary data.</text>
</comment>
<reference evidence="2 3" key="1">
    <citation type="submission" date="2020-08" db="EMBL/GenBank/DDBJ databases">
        <authorList>
            <person name="Hejnol A."/>
        </authorList>
    </citation>
    <scope>NUCLEOTIDE SEQUENCE [LARGE SCALE GENOMIC DNA]</scope>
</reference>
<feature type="compositionally biased region" description="Basic and acidic residues" evidence="1">
    <location>
        <begin position="132"/>
        <end position="146"/>
    </location>
</feature>
<dbReference type="AlphaFoldDB" id="A0A7I8VZN8"/>
<name>A0A7I8VZN8_9ANNE</name>
<keyword evidence="3" id="KW-1185">Reference proteome</keyword>
<sequence>MDTVDLIASQMEKNNFTDDNMIPGNFLASQLKAIYNDSSSLFCQSVYSNPKHKKTRWASLYHTDFIPLMEQKPTSVRSDNLFRRASRGLQRSNSLIVKKKDKSPGEITDRAMSAKIFSSWKVPDRLTENNYERKENELEEKVEPKVQNKIPSPTSIGVGAGRVNSSKSGSVSLPGLPFSKISKPNSPKKIQSKDDQPEIKTRSLSPKQPKSLRVKQLLQSFPNGPNGKREECIQAVRSDSTFVSANDRKLIERALSPTRRKADPCQTVQDWLKRATDKDKVAAIDFFKSLVNSKLQDSSADNEETVKLLKILETLDKNRPAGTYTLPNGSQYKDPGFRYIRQLTPATRTNRWMYTTWHHLPPENEAAPPVNNTSSHYAKTQTLPQRHYVVHPDLG</sequence>
<evidence type="ECO:0000313" key="2">
    <source>
        <dbReference type="EMBL" id="CAD5121260.1"/>
    </source>
</evidence>
<feature type="compositionally biased region" description="Polar residues" evidence="1">
    <location>
        <begin position="373"/>
        <end position="384"/>
    </location>
</feature>
<evidence type="ECO:0000313" key="3">
    <source>
        <dbReference type="Proteomes" id="UP000549394"/>
    </source>
</evidence>
<evidence type="ECO:0000256" key="1">
    <source>
        <dbReference type="SAM" id="MobiDB-lite"/>
    </source>
</evidence>
<dbReference type="Proteomes" id="UP000549394">
    <property type="component" value="Unassembled WGS sequence"/>
</dbReference>
<feature type="compositionally biased region" description="Low complexity" evidence="1">
    <location>
        <begin position="179"/>
        <end position="189"/>
    </location>
</feature>
<dbReference type="EMBL" id="CAJFCJ010000014">
    <property type="protein sequence ID" value="CAD5121260.1"/>
    <property type="molecule type" value="Genomic_DNA"/>
</dbReference>
<proteinExistence type="predicted"/>
<feature type="region of interest" description="Disordered" evidence="1">
    <location>
        <begin position="132"/>
        <end position="213"/>
    </location>
</feature>
<feature type="compositionally biased region" description="Basic and acidic residues" evidence="1">
    <location>
        <begin position="191"/>
        <end position="201"/>
    </location>
</feature>
<organism evidence="2 3">
    <name type="scientific">Dimorphilus gyrociliatus</name>
    <dbReference type="NCBI Taxonomy" id="2664684"/>
    <lineage>
        <taxon>Eukaryota</taxon>
        <taxon>Metazoa</taxon>
        <taxon>Spiralia</taxon>
        <taxon>Lophotrochozoa</taxon>
        <taxon>Annelida</taxon>
        <taxon>Polychaeta</taxon>
        <taxon>Polychaeta incertae sedis</taxon>
        <taxon>Dinophilidae</taxon>
        <taxon>Dimorphilus</taxon>
    </lineage>
</organism>
<gene>
    <name evidence="2" type="ORF">DGYR_LOCUS9242</name>
</gene>
<dbReference type="OrthoDB" id="5958581at2759"/>
<feature type="region of interest" description="Disordered" evidence="1">
    <location>
        <begin position="364"/>
        <end position="385"/>
    </location>
</feature>
<protein>
    <submittedName>
        <fullName evidence="2">DgyrCDS9791</fullName>
    </submittedName>
</protein>